<dbReference type="PANTHER" id="PTHR43674">
    <property type="entry name" value="NITRILASE C965.09-RELATED"/>
    <property type="match status" value="1"/>
</dbReference>
<dbReference type="EMBL" id="CAWUHD010000163">
    <property type="protein sequence ID" value="CAK7236467.1"/>
    <property type="molecule type" value="Genomic_DNA"/>
</dbReference>
<evidence type="ECO:0000313" key="4">
    <source>
        <dbReference type="Proteomes" id="UP001642482"/>
    </source>
</evidence>
<accession>A0ABP0CWD5</accession>
<evidence type="ECO:0000259" key="2">
    <source>
        <dbReference type="PROSITE" id="PS50263"/>
    </source>
</evidence>
<protein>
    <recommendedName>
        <fullName evidence="2">CN hydrolase domain-containing protein</fullName>
    </recommendedName>
</protein>
<sequence>MAPIYKIAVVQFQPKPIDSEANFNYCAGEIRKVAAEGVHIALLPEYHLTSWVPEHPDFVAASAASAKYLARYQDLARECNINIVPGTIVEAHTTTGPSDGSTTLVTLADGSTKLELRNMTYFIEAGTGNILGSYQKANLWHPERDHLTAPTLTSASAANSSVPWPPHTAFNTPLKWGSADPNGNVDRPVRAGMLVCWDLAFPEAFRALVADGADLILIPSFWNPHLDVDEESLAVNQDCEIDFLRACLAARAGENTVAVAFCNTGGLSQLAQPILGRRGEVAPGATGTSVIDLDIDLLRIADNNYKVRADMKRQGWHYEHTLQVPSAVKENK</sequence>
<proteinExistence type="predicted"/>
<dbReference type="Proteomes" id="UP001642482">
    <property type="component" value="Unassembled WGS sequence"/>
</dbReference>
<dbReference type="Pfam" id="PF00795">
    <property type="entry name" value="CN_hydrolase"/>
    <property type="match status" value="1"/>
</dbReference>
<dbReference type="PROSITE" id="PS50263">
    <property type="entry name" value="CN_HYDROLASE"/>
    <property type="match status" value="1"/>
</dbReference>
<dbReference type="InterPro" id="IPR003010">
    <property type="entry name" value="C-N_Hydrolase"/>
</dbReference>
<dbReference type="CDD" id="cd07197">
    <property type="entry name" value="nitrilase"/>
    <property type="match status" value="1"/>
</dbReference>
<dbReference type="InterPro" id="IPR036526">
    <property type="entry name" value="C-N_Hydrolase_sf"/>
</dbReference>
<dbReference type="SUPFAM" id="SSF56317">
    <property type="entry name" value="Carbon-nitrogen hydrolase"/>
    <property type="match status" value="1"/>
</dbReference>
<feature type="domain" description="CN hydrolase" evidence="2">
    <location>
        <begin position="5"/>
        <end position="297"/>
    </location>
</feature>
<name>A0ABP0CWD5_9PEZI</name>
<dbReference type="InterPro" id="IPR050345">
    <property type="entry name" value="Aliph_Amidase/BUP"/>
</dbReference>
<evidence type="ECO:0000256" key="1">
    <source>
        <dbReference type="ARBA" id="ARBA00022801"/>
    </source>
</evidence>
<dbReference type="Gene3D" id="3.60.110.10">
    <property type="entry name" value="Carbon-nitrogen hydrolase"/>
    <property type="match status" value="1"/>
</dbReference>
<organism evidence="3 4">
    <name type="scientific">Sporothrix eucalyptigena</name>
    <dbReference type="NCBI Taxonomy" id="1812306"/>
    <lineage>
        <taxon>Eukaryota</taxon>
        <taxon>Fungi</taxon>
        <taxon>Dikarya</taxon>
        <taxon>Ascomycota</taxon>
        <taxon>Pezizomycotina</taxon>
        <taxon>Sordariomycetes</taxon>
        <taxon>Sordariomycetidae</taxon>
        <taxon>Ophiostomatales</taxon>
        <taxon>Ophiostomataceae</taxon>
        <taxon>Sporothrix</taxon>
    </lineage>
</organism>
<dbReference type="PANTHER" id="PTHR43674:SF16">
    <property type="entry name" value="CARBON-NITROGEN FAMILY, PUTATIVE (AFU_ORTHOLOGUE AFUA_5G02350)-RELATED"/>
    <property type="match status" value="1"/>
</dbReference>
<gene>
    <name evidence="3" type="ORF">SEUCBS140593_009630</name>
</gene>
<comment type="caution">
    <text evidence="3">The sequence shown here is derived from an EMBL/GenBank/DDBJ whole genome shotgun (WGS) entry which is preliminary data.</text>
</comment>
<keyword evidence="4" id="KW-1185">Reference proteome</keyword>
<evidence type="ECO:0000313" key="3">
    <source>
        <dbReference type="EMBL" id="CAK7236467.1"/>
    </source>
</evidence>
<reference evidence="3 4" key="1">
    <citation type="submission" date="2024-01" db="EMBL/GenBank/DDBJ databases">
        <authorList>
            <person name="Allen C."/>
            <person name="Tagirdzhanova G."/>
        </authorList>
    </citation>
    <scope>NUCLEOTIDE SEQUENCE [LARGE SCALE GENOMIC DNA]</scope>
</reference>
<keyword evidence="1" id="KW-0378">Hydrolase</keyword>